<dbReference type="AlphaFoldDB" id="A0A6P1TF47"/>
<keyword evidence="1" id="KW-0812">Transmembrane</keyword>
<evidence type="ECO:0000256" key="1">
    <source>
        <dbReference type="SAM" id="Phobius"/>
    </source>
</evidence>
<feature type="transmembrane region" description="Helical" evidence="1">
    <location>
        <begin position="6"/>
        <end position="26"/>
    </location>
</feature>
<dbReference type="InterPro" id="IPR046216">
    <property type="entry name" value="DUF6249"/>
</dbReference>
<dbReference type="EMBL" id="CP047491">
    <property type="protein sequence ID" value="QHQ40286.1"/>
    <property type="molecule type" value="Genomic_DNA"/>
</dbReference>
<evidence type="ECO:0000259" key="2">
    <source>
        <dbReference type="Pfam" id="PF19762"/>
    </source>
</evidence>
<protein>
    <recommendedName>
        <fullName evidence="2">DUF6249 domain-containing protein</fullName>
    </recommendedName>
</protein>
<organism evidence="3 6">
    <name type="scientific">Microbulbifer hydrolyticus</name>
    <dbReference type="NCBI Taxonomy" id="48074"/>
    <lineage>
        <taxon>Bacteria</taxon>
        <taxon>Pseudomonadati</taxon>
        <taxon>Pseudomonadota</taxon>
        <taxon>Gammaproteobacteria</taxon>
        <taxon>Cellvibrionales</taxon>
        <taxon>Microbulbiferaceae</taxon>
        <taxon>Microbulbifer</taxon>
    </lineage>
</organism>
<dbReference type="Proteomes" id="UP000464675">
    <property type="component" value="Chromosome"/>
</dbReference>
<accession>A0A6P1TF47</accession>
<name>A0A6P1TF47_9GAMM</name>
<sequence>MNEGTIALMIPYGAFLLVGTCVWLILANRAAAHRETQQTVRLALEKGGELTPEAIQRICAGNTHPQKDVRRGIAWIAIAVGLALMGLLAPDPSGNAVLGMMAIAAIPLAIGIGYLVMYRIAQPNAA</sequence>
<evidence type="ECO:0000313" key="4">
    <source>
        <dbReference type="EMBL" id="QHQ40286.1"/>
    </source>
</evidence>
<evidence type="ECO:0000313" key="6">
    <source>
        <dbReference type="Proteomes" id="UP000563601"/>
    </source>
</evidence>
<reference evidence="4 5" key="1">
    <citation type="submission" date="2020-01" db="EMBL/GenBank/DDBJ databases">
        <title>The possibility of degradation of plastic by Microbulbifer hydrolyticus IRE-31.</title>
        <authorList>
            <person name="Liu L."/>
        </authorList>
    </citation>
    <scope>NUCLEOTIDE SEQUENCE [LARGE SCALE GENOMIC DNA]</scope>
    <source>
        <strain evidence="4 5">IRE-31</strain>
    </source>
</reference>
<evidence type="ECO:0000313" key="3">
    <source>
        <dbReference type="EMBL" id="MBB5212691.1"/>
    </source>
</evidence>
<feature type="domain" description="DUF6249" evidence="2">
    <location>
        <begin position="13"/>
        <end position="121"/>
    </location>
</feature>
<gene>
    <name evidence="4" type="ORF">GTQ55_15750</name>
    <name evidence="3" type="ORF">HNQ53_002916</name>
</gene>
<feature type="transmembrane region" description="Helical" evidence="1">
    <location>
        <begin position="96"/>
        <end position="117"/>
    </location>
</feature>
<reference evidence="3 6" key="2">
    <citation type="submission" date="2020-08" db="EMBL/GenBank/DDBJ databases">
        <title>Genomic Encyclopedia of Type Strains, Phase IV (KMG-IV): sequencing the most valuable type-strain genomes for metagenomic binning, comparative biology and taxonomic classification.</title>
        <authorList>
            <person name="Goeker M."/>
        </authorList>
    </citation>
    <scope>NUCLEOTIDE SEQUENCE [LARGE SCALE GENOMIC DNA]</scope>
    <source>
        <strain evidence="3 6">DSM 11525</strain>
    </source>
</reference>
<dbReference type="OrthoDB" id="5737184at2"/>
<dbReference type="Pfam" id="PF19762">
    <property type="entry name" value="DUF6249"/>
    <property type="match status" value="1"/>
</dbReference>
<dbReference type="Proteomes" id="UP000563601">
    <property type="component" value="Unassembled WGS sequence"/>
</dbReference>
<keyword evidence="5" id="KW-1185">Reference proteome</keyword>
<feature type="transmembrane region" description="Helical" evidence="1">
    <location>
        <begin position="72"/>
        <end position="90"/>
    </location>
</feature>
<evidence type="ECO:0000313" key="5">
    <source>
        <dbReference type="Proteomes" id="UP000464675"/>
    </source>
</evidence>
<keyword evidence="1" id="KW-1133">Transmembrane helix</keyword>
<keyword evidence="1" id="KW-0472">Membrane</keyword>
<proteinExistence type="predicted"/>
<dbReference type="EMBL" id="JACHHR010000003">
    <property type="protein sequence ID" value="MBB5212691.1"/>
    <property type="molecule type" value="Genomic_DNA"/>
</dbReference>
<dbReference type="RefSeq" id="WP_161859584.1">
    <property type="nucleotide sequence ID" value="NZ_CP047491.1"/>
</dbReference>